<dbReference type="PANTHER" id="PTHR12243">
    <property type="entry name" value="MADF DOMAIN TRANSCRIPTION FACTOR"/>
    <property type="match status" value="1"/>
</dbReference>
<proteinExistence type="predicted"/>
<dbReference type="Proteomes" id="UP000814243">
    <property type="component" value="Unassembled WGS sequence"/>
</dbReference>
<protein>
    <recommendedName>
        <fullName evidence="1">MADF domain-containing protein</fullName>
    </recommendedName>
</protein>
<reference evidence="2" key="1">
    <citation type="journal article" date="2021" name="G3 (Bethesda)">
        <title>Genome and transcriptome analysis of the beet armyworm Spodoptera exigua reveals targets for pest control. .</title>
        <authorList>
            <person name="Simon S."/>
            <person name="Breeschoten T."/>
            <person name="Jansen H.J."/>
            <person name="Dirks R.P."/>
            <person name="Schranz M.E."/>
            <person name="Ros V.I.D."/>
        </authorList>
    </citation>
    <scope>NUCLEOTIDE SEQUENCE</scope>
    <source>
        <strain evidence="2">TB_SE_WUR_2020</strain>
    </source>
</reference>
<gene>
    <name evidence="2" type="ORF">HF086_001763</name>
</gene>
<dbReference type="InterPro" id="IPR006578">
    <property type="entry name" value="MADF-dom"/>
</dbReference>
<comment type="caution">
    <text evidence="2">The sequence shown here is derived from an EMBL/GenBank/DDBJ whole genome shotgun (WGS) entry which is preliminary data.</text>
</comment>
<sequence>MAHDIDCKILISEIEKRTPLYDTSRKEYHDRNLKKKLWNEVCQEVYSSSVWDLMSSEDKTKYGKELQKRWTSLRHCFRRELAAQKNTPSGSAAKKRRKYMYFDSLLFLLPFTEIVDTEGSIENDEPELSNVEIGEI</sequence>
<dbReference type="InterPro" id="IPR039353">
    <property type="entry name" value="TF_Adf1"/>
</dbReference>
<dbReference type="GO" id="GO:0005667">
    <property type="term" value="C:transcription regulator complex"/>
    <property type="evidence" value="ECO:0007669"/>
    <property type="project" value="TreeGrafter"/>
</dbReference>
<dbReference type="PANTHER" id="PTHR12243:SF69">
    <property type="entry name" value="SI:CH73-59F11.3"/>
    <property type="match status" value="1"/>
</dbReference>
<name>A0A922MEP7_SPOEX</name>
<dbReference type="AlphaFoldDB" id="A0A922MEP7"/>
<dbReference type="SMART" id="SM00595">
    <property type="entry name" value="MADF"/>
    <property type="match status" value="1"/>
</dbReference>
<organism evidence="2 3">
    <name type="scientific">Spodoptera exigua</name>
    <name type="common">Beet armyworm</name>
    <name type="synonym">Noctua fulgens</name>
    <dbReference type="NCBI Taxonomy" id="7107"/>
    <lineage>
        <taxon>Eukaryota</taxon>
        <taxon>Metazoa</taxon>
        <taxon>Ecdysozoa</taxon>
        <taxon>Arthropoda</taxon>
        <taxon>Hexapoda</taxon>
        <taxon>Insecta</taxon>
        <taxon>Pterygota</taxon>
        <taxon>Neoptera</taxon>
        <taxon>Endopterygota</taxon>
        <taxon>Lepidoptera</taxon>
        <taxon>Glossata</taxon>
        <taxon>Ditrysia</taxon>
        <taxon>Noctuoidea</taxon>
        <taxon>Noctuidae</taxon>
        <taxon>Amphipyrinae</taxon>
        <taxon>Spodoptera</taxon>
    </lineage>
</organism>
<dbReference type="Pfam" id="PF10545">
    <property type="entry name" value="MADF_DNA_bdg"/>
    <property type="match status" value="1"/>
</dbReference>
<dbReference type="PROSITE" id="PS51029">
    <property type="entry name" value="MADF"/>
    <property type="match status" value="1"/>
</dbReference>
<accession>A0A922MEP7</accession>
<evidence type="ECO:0000313" key="2">
    <source>
        <dbReference type="EMBL" id="KAH9635725.1"/>
    </source>
</evidence>
<dbReference type="GO" id="GO:0006357">
    <property type="term" value="P:regulation of transcription by RNA polymerase II"/>
    <property type="evidence" value="ECO:0007669"/>
    <property type="project" value="TreeGrafter"/>
</dbReference>
<dbReference type="GO" id="GO:0005634">
    <property type="term" value="C:nucleus"/>
    <property type="evidence" value="ECO:0007669"/>
    <property type="project" value="TreeGrafter"/>
</dbReference>
<dbReference type="EMBL" id="JACEFF010000533">
    <property type="protein sequence ID" value="KAH9635725.1"/>
    <property type="molecule type" value="Genomic_DNA"/>
</dbReference>
<evidence type="ECO:0000259" key="1">
    <source>
        <dbReference type="PROSITE" id="PS51029"/>
    </source>
</evidence>
<feature type="domain" description="MADF" evidence="1">
    <location>
        <begin position="9"/>
        <end position="113"/>
    </location>
</feature>
<evidence type="ECO:0000313" key="3">
    <source>
        <dbReference type="Proteomes" id="UP000814243"/>
    </source>
</evidence>